<comment type="caution">
    <text evidence="1">The sequence shown here is derived from an EMBL/GenBank/DDBJ whole genome shotgun (WGS) entry which is preliminary data.</text>
</comment>
<dbReference type="EMBL" id="BMOL01000002">
    <property type="protein sequence ID" value="GGL72208.1"/>
    <property type="molecule type" value="Genomic_DNA"/>
</dbReference>
<evidence type="ECO:0000313" key="1">
    <source>
        <dbReference type="EMBL" id="GGL72208.1"/>
    </source>
</evidence>
<evidence type="ECO:0008006" key="3">
    <source>
        <dbReference type="Google" id="ProtNLM"/>
    </source>
</evidence>
<keyword evidence="2" id="KW-1185">Reference proteome</keyword>
<dbReference type="InterPro" id="IPR049574">
    <property type="entry name" value="CrtA-like"/>
</dbReference>
<dbReference type="Proteomes" id="UP000639973">
    <property type="component" value="Unassembled WGS sequence"/>
</dbReference>
<evidence type="ECO:0000313" key="2">
    <source>
        <dbReference type="Proteomes" id="UP000639973"/>
    </source>
</evidence>
<organism evidence="1 2">
    <name type="scientific">Deinococcus aerolatus</name>
    <dbReference type="NCBI Taxonomy" id="522487"/>
    <lineage>
        <taxon>Bacteria</taxon>
        <taxon>Thermotogati</taxon>
        <taxon>Deinococcota</taxon>
        <taxon>Deinococci</taxon>
        <taxon>Deinococcales</taxon>
        <taxon>Deinococcaceae</taxon>
        <taxon>Deinococcus</taxon>
    </lineage>
</organism>
<name>A0ABQ2G2K7_9DEIO</name>
<reference evidence="2" key="1">
    <citation type="journal article" date="2019" name="Int. J. Syst. Evol. Microbiol.">
        <title>The Global Catalogue of Microorganisms (GCM) 10K type strain sequencing project: providing services to taxonomists for standard genome sequencing and annotation.</title>
        <authorList>
            <consortium name="The Broad Institute Genomics Platform"/>
            <consortium name="The Broad Institute Genome Sequencing Center for Infectious Disease"/>
            <person name="Wu L."/>
            <person name="Ma J."/>
        </authorList>
    </citation>
    <scope>NUCLEOTIDE SEQUENCE [LARGE SCALE GENOMIC DNA]</scope>
    <source>
        <strain evidence="2">JCM 15442</strain>
    </source>
</reference>
<dbReference type="RefSeq" id="WP_188969230.1">
    <property type="nucleotide sequence ID" value="NZ_BMOL01000002.1"/>
</dbReference>
<accession>A0ABQ2G2K7</accession>
<dbReference type="CDD" id="cd21650">
    <property type="entry name" value="CrtA-like"/>
    <property type="match status" value="1"/>
</dbReference>
<sequence>MPAPLSVPTPGEQVVTLTVNRYAPADRRAGMRRMATDHAHLRGLPGLTFYRLLGTGRGSTLSLSVDLGRWARFAVWQSRTAFDLFEDSPWRCQEREQVADTTTLLLSPLRWHGRWAGQEPLGPPVVNAAADHQPIAVLTRAVIRPSRLAAFWRAVPGTQVFLPDQPGLVSAMGLGEWPVLQQATFSVWQDQSSMRAYAYHGQAHRHAIARTRQEHWYSEELFARFTVQEVRGVWEGLTSVGPGMATLGL</sequence>
<proteinExistence type="predicted"/>
<gene>
    <name evidence="1" type="ORF">GCM10010840_07890</name>
</gene>
<protein>
    <recommendedName>
        <fullName evidence="3">Spheroidene monooxygenase</fullName>
    </recommendedName>
</protein>